<dbReference type="AlphaFoldDB" id="A0A6A5SH26"/>
<dbReference type="Gene3D" id="1.20.1050.10">
    <property type="match status" value="1"/>
</dbReference>
<dbReference type="InterPro" id="IPR036249">
    <property type="entry name" value="Thioredoxin-like_sf"/>
</dbReference>
<dbReference type="CDD" id="cd03048">
    <property type="entry name" value="GST_N_Ure2p_like"/>
    <property type="match status" value="1"/>
</dbReference>
<reference evidence="5" key="1">
    <citation type="journal article" date="2020" name="Stud. Mycol.">
        <title>101 Dothideomycetes genomes: a test case for predicting lifestyles and emergence of pathogens.</title>
        <authorList>
            <person name="Haridas S."/>
            <person name="Albert R."/>
            <person name="Binder M."/>
            <person name="Bloem J."/>
            <person name="Labutti K."/>
            <person name="Salamov A."/>
            <person name="Andreopoulos B."/>
            <person name="Baker S."/>
            <person name="Barry K."/>
            <person name="Bills G."/>
            <person name="Bluhm B."/>
            <person name="Cannon C."/>
            <person name="Castanera R."/>
            <person name="Culley D."/>
            <person name="Daum C."/>
            <person name="Ezra D."/>
            <person name="Gonzalez J."/>
            <person name="Henrissat B."/>
            <person name="Kuo A."/>
            <person name="Liang C."/>
            <person name="Lipzen A."/>
            <person name="Lutzoni F."/>
            <person name="Magnuson J."/>
            <person name="Mondo S."/>
            <person name="Nolan M."/>
            <person name="Ohm R."/>
            <person name="Pangilinan J."/>
            <person name="Park H.-J."/>
            <person name="Ramirez L."/>
            <person name="Alfaro M."/>
            <person name="Sun H."/>
            <person name="Tritt A."/>
            <person name="Yoshinaga Y."/>
            <person name="Zwiers L.-H."/>
            <person name="Turgeon B."/>
            <person name="Goodwin S."/>
            <person name="Spatafora J."/>
            <person name="Crous P."/>
            <person name="Grigoriev I."/>
        </authorList>
    </citation>
    <scope>NUCLEOTIDE SEQUENCE</scope>
    <source>
        <strain evidence="5">CBS 161.51</strain>
    </source>
</reference>
<evidence type="ECO:0000256" key="2">
    <source>
        <dbReference type="RuleBase" id="RU003494"/>
    </source>
</evidence>
<feature type="domain" description="GST N-terminal" evidence="3">
    <location>
        <begin position="6"/>
        <end position="87"/>
    </location>
</feature>
<evidence type="ECO:0000313" key="6">
    <source>
        <dbReference type="Proteomes" id="UP000800038"/>
    </source>
</evidence>
<dbReference type="InterPro" id="IPR036282">
    <property type="entry name" value="Glutathione-S-Trfase_C_sf"/>
</dbReference>
<dbReference type="SFLD" id="SFLDS00019">
    <property type="entry name" value="Glutathione_Transferase_(cytos"/>
    <property type="match status" value="1"/>
</dbReference>
<evidence type="ECO:0000259" key="3">
    <source>
        <dbReference type="PROSITE" id="PS50404"/>
    </source>
</evidence>
<dbReference type="PANTHER" id="PTHR44051:SF23">
    <property type="entry name" value="GLUTATHIONE S-TRANSFERASE-LIKE PROTEIN TPCF"/>
    <property type="match status" value="1"/>
</dbReference>
<dbReference type="InterPro" id="IPR004045">
    <property type="entry name" value="Glutathione_S-Trfase_N"/>
</dbReference>
<evidence type="ECO:0000313" key="5">
    <source>
        <dbReference type="EMBL" id="KAF1938888.1"/>
    </source>
</evidence>
<dbReference type="SUPFAM" id="SSF52833">
    <property type="entry name" value="Thioredoxin-like"/>
    <property type="match status" value="1"/>
</dbReference>
<dbReference type="Proteomes" id="UP000800038">
    <property type="component" value="Unassembled WGS sequence"/>
</dbReference>
<dbReference type="InterPro" id="IPR040079">
    <property type="entry name" value="Glutathione_S-Trfase"/>
</dbReference>
<dbReference type="InterPro" id="IPR004046">
    <property type="entry name" value="GST_C"/>
</dbReference>
<dbReference type="Pfam" id="PF02798">
    <property type="entry name" value="GST_N"/>
    <property type="match status" value="1"/>
</dbReference>
<dbReference type="SFLD" id="SFLDG00358">
    <property type="entry name" value="Main_(cytGST)"/>
    <property type="match status" value="1"/>
</dbReference>
<gene>
    <name evidence="5" type="ORF">EJ02DRAFT_382870</name>
</gene>
<organism evidence="5 6">
    <name type="scientific">Clathrospora elynae</name>
    <dbReference type="NCBI Taxonomy" id="706981"/>
    <lineage>
        <taxon>Eukaryota</taxon>
        <taxon>Fungi</taxon>
        <taxon>Dikarya</taxon>
        <taxon>Ascomycota</taxon>
        <taxon>Pezizomycotina</taxon>
        <taxon>Dothideomycetes</taxon>
        <taxon>Pleosporomycetidae</taxon>
        <taxon>Pleosporales</taxon>
        <taxon>Diademaceae</taxon>
        <taxon>Clathrospora</taxon>
    </lineage>
</organism>
<dbReference type="PROSITE" id="PS50405">
    <property type="entry name" value="GST_CTER"/>
    <property type="match status" value="1"/>
</dbReference>
<evidence type="ECO:0000256" key="1">
    <source>
        <dbReference type="ARBA" id="ARBA00007409"/>
    </source>
</evidence>
<keyword evidence="6" id="KW-1185">Reference proteome</keyword>
<accession>A0A6A5SH26</accession>
<sequence>MSSSSIKPIKIYGKHGPNPPKIIMLAEELGLPYEVVDTQFTDVKKPEYLAVNPNGRMPAIHDPNTGLTLWESGAIIEYLVEKYDTKHSISFKAGSNEAYLAKQWLFYQVSGQGPYFGQAMWFTIYHSEQLPSAQDRYYAEIKRVTGVLEDHLKKQVKGKDGPWLVGGKYSFADMAFVPWQAIAGAVLGQKVDLKEFTEVSAWIEKMKARKSIGPVLEAAMSN</sequence>
<dbReference type="Gene3D" id="3.40.30.10">
    <property type="entry name" value="Glutaredoxin"/>
    <property type="match status" value="1"/>
</dbReference>
<dbReference type="OrthoDB" id="422574at2759"/>
<proteinExistence type="inferred from homology"/>
<dbReference type="EMBL" id="ML976093">
    <property type="protein sequence ID" value="KAF1938888.1"/>
    <property type="molecule type" value="Genomic_DNA"/>
</dbReference>
<protein>
    <submittedName>
        <fullName evidence="5">Glutathione S-transferas-like protein</fullName>
    </submittedName>
</protein>
<dbReference type="PROSITE" id="PS50404">
    <property type="entry name" value="GST_NTER"/>
    <property type="match status" value="1"/>
</dbReference>
<dbReference type="SUPFAM" id="SSF47616">
    <property type="entry name" value="GST C-terminal domain-like"/>
    <property type="match status" value="1"/>
</dbReference>
<dbReference type="SFLD" id="SFLDG01151">
    <property type="entry name" value="Main.2:_Nu-like"/>
    <property type="match status" value="1"/>
</dbReference>
<comment type="similarity">
    <text evidence="1 2">Belongs to the GST superfamily.</text>
</comment>
<dbReference type="InterPro" id="IPR010987">
    <property type="entry name" value="Glutathione-S-Trfase_C-like"/>
</dbReference>
<dbReference type="PANTHER" id="PTHR44051">
    <property type="entry name" value="GLUTATHIONE S-TRANSFERASE-RELATED"/>
    <property type="match status" value="1"/>
</dbReference>
<dbReference type="Pfam" id="PF00043">
    <property type="entry name" value="GST_C"/>
    <property type="match status" value="1"/>
</dbReference>
<feature type="domain" description="GST C-terminal" evidence="4">
    <location>
        <begin position="94"/>
        <end position="222"/>
    </location>
</feature>
<evidence type="ECO:0000259" key="4">
    <source>
        <dbReference type="PROSITE" id="PS50405"/>
    </source>
</evidence>
<name>A0A6A5SH26_9PLEO</name>